<dbReference type="Proteomes" id="UP000192903">
    <property type="component" value="Unassembled WGS sequence"/>
</dbReference>
<comment type="similarity">
    <text evidence="1">Belongs to the short-chain dehydrogenases/reductases (SDR) family.</text>
</comment>
<protein>
    <submittedName>
        <fullName evidence="3">NAD(P)-dependent dehydrogenase, short-chain alcohol dehydrogenase family</fullName>
    </submittedName>
</protein>
<evidence type="ECO:0000313" key="4">
    <source>
        <dbReference type="Proteomes" id="UP000192903"/>
    </source>
</evidence>
<dbReference type="AlphaFoldDB" id="A0A1X7DL62"/>
<dbReference type="PANTHER" id="PTHR43008:SF4">
    <property type="entry name" value="CHAIN DEHYDROGENASE, PUTATIVE (AFU_ORTHOLOGUE AFUA_4G08710)-RELATED"/>
    <property type="match status" value="1"/>
</dbReference>
<dbReference type="PRINTS" id="PR00081">
    <property type="entry name" value="GDHRDH"/>
</dbReference>
<dbReference type="STRING" id="464029.SAMN02982989_5554"/>
<sequence>MKALEQFDISGRSALVTGAASGLGLAYAETMAEAGAKVTLTDIDAEGAEREAVRLRELGYEARSARLDVRNREESRAVFEAHVDAYGGLDIAFANAGIDTGPGFWNPGGYRNPDGQVDTLDPARWDRSLSVNLTGMFNTIREAVRIMKAAGCGGSIIATSSNAAMICEAIVDLPYMPAKAGVAHLVRHLALELAEFRIRVNAIAPGPFVTNIGGGALKRDPALRAKWDSQVPLGRVAETYQIKPLALYLASDASSYMTGSQLLIDGGMAQGRFR</sequence>
<keyword evidence="4" id="KW-1185">Reference proteome</keyword>
<keyword evidence="2" id="KW-0560">Oxidoreductase</keyword>
<evidence type="ECO:0000313" key="3">
    <source>
        <dbReference type="EMBL" id="SMF17680.1"/>
    </source>
</evidence>
<accession>A0A1X7DL62</accession>
<dbReference type="Pfam" id="PF13561">
    <property type="entry name" value="adh_short_C2"/>
    <property type="match status" value="1"/>
</dbReference>
<name>A0A1X7DL62_9HYPH</name>
<proteinExistence type="inferred from homology"/>
<dbReference type="SUPFAM" id="SSF51735">
    <property type="entry name" value="NAD(P)-binding Rossmann-fold domains"/>
    <property type="match status" value="1"/>
</dbReference>
<evidence type="ECO:0000256" key="1">
    <source>
        <dbReference type="ARBA" id="ARBA00006484"/>
    </source>
</evidence>
<evidence type="ECO:0000256" key="2">
    <source>
        <dbReference type="ARBA" id="ARBA00023002"/>
    </source>
</evidence>
<dbReference type="InterPro" id="IPR036291">
    <property type="entry name" value="NAD(P)-bd_dom_sf"/>
</dbReference>
<reference evidence="4" key="1">
    <citation type="submission" date="2017-04" db="EMBL/GenBank/DDBJ databases">
        <authorList>
            <person name="Varghese N."/>
            <person name="Submissions S."/>
        </authorList>
    </citation>
    <scope>NUCLEOTIDE SEQUENCE [LARGE SCALE GENOMIC DNA]</scope>
    <source>
        <strain evidence="4">B4P</strain>
    </source>
</reference>
<gene>
    <name evidence="3" type="ORF">SAMN02982989_5554</name>
</gene>
<dbReference type="FunFam" id="3.40.50.720:FF:000084">
    <property type="entry name" value="Short-chain dehydrogenase reductase"/>
    <property type="match status" value="1"/>
</dbReference>
<dbReference type="Gene3D" id="3.40.50.720">
    <property type="entry name" value="NAD(P)-binding Rossmann-like Domain"/>
    <property type="match status" value="1"/>
</dbReference>
<dbReference type="OrthoDB" id="9804774at2"/>
<dbReference type="InterPro" id="IPR002347">
    <property type="entry name" value="SDR_fam"/>
</dbReference>
<organism evidence="3 4">
    <name type="scientific">Xaviernesmea oryzae</name>
    <dbReference type="NCBI Taxonomy" id="464029"/>
    <lineage>
        <taxon>Bacteria</taxon>
        <taxon>Pseudomonadati</taxon>
        <taxon>Pseudomonadota</taxon>
        <taxon>Alphaproteobacteria</taxon>
        <taxon>Hyphomicrobiales</taxon>
        <taxon>Rhizobiaceae</taxon>
        <taxon>Rhizobium/Agrobacterium group</taxon>
        <taxon>Xaviernesmea</taxon>
    </lineage>
</organism>
<dbReference type="EMBL" id="FXAF01000003">
    <property type="protein sequence ID" value="SMF17680.1"/>
    <property type="molecule type" value="Genomic_DNA"/>
</dbReference>
<dbReference type="RefSeq" id="WP_085420947.1">
    <property type="nucleotide sequence ID" value="NZ_FXAF01000003.1"/>
</dbReference>
<dbReference type="PANTHER" id="PTHR43008">
    <property type="entry name" value="BENZIL REDUCTASE"/>
    <property type="match status" value="1"/>
</dbReference>
<dbReference type="GO" id="GO:0050664">
    <property type="term" value="F:oxidoreductase activity, acting on NAD(P)H, oxygen as acceptor"/>
    <property type="evidence" value="ECO:0007669"/>
    <property type="project" value="TreeGrafter"/>
</dbReference>